<evidence type="ECO:0000256" key="4">
    <source>
        <dbReference type="ARBA" id="ARBA00022807"/>
    </source>
</evidence>
<dbReference type="PROSITE" id="PS50990">
    <property type="entry name" value="PEPTIDASE_C39"/>
    <property type="match status" value="1"/>
</dbReference>
<keyword evidence="3" id="KW-0547">Nucleotide-binding</keyword>
<evidence type="ECO:0000313" key="14">
    <source>
        <dbReference type="EMBL" id="QUC08432.1"/>
    </source>
</evidence>
<evidence type="ECO:0000256" key="10">
    <source>
        <dbReference type="SAM" id="Phobius"/>
    </source>
</evidence>
<keyword evidence="4" id="KW-0378">Hydrolase</keyword>
<feature type="domain" description="ABC transporter" evidence="11">
    <location>
        <begin position="466"/>
        <end position="696"/>
    </location>
</feature>
<sequence>MKVVLQQSEQDCLLACYAMILSHFRVRVSPGDLRGWQPLPPDGLSLGYLRRLNSEYGLAMSARKVDRERMPEDQLRRLRGPVIAHWEGRHFVVIERFGRRHVSVVDPAMGRLRLHYEDFWRLFSDVLVLLTPTREFTRRSPQRDESAQPLRALIPGGAAFLLAASVILAQLVTLGVTAGTRQLFDLGPPQPSVVLLGLVLAAGLTGASFAIRSLGLQRGSDHFEKRYTHRLFSGLFSQRLSYFAGQSVGALTEKLNLRFVLKNSLVMTILPSVLSVLSLLLTLTYLILVSPPLATLLVVGSTAYFALTLFLTSRQMEASQTQVQAQVEMSSETQATLNNIDAVKATGTEDYHQDRWTMLNRRVNDEYKRVIRWSTLTGGVQSGYTTIMLVLVVAVGLWLAAAEHVAIADIVLFQTGMALFTAAVSEAQGVVQQIANVAVYQDKQADLFHAAPSFGTLEPAGVPGAIEATSLAFGYPGQAMVCNGIDLQVAPGEKVAVFGPSGAGKSSLLYVLLGLNDFSGTLRVGDANFRDSTGVLFPKMTLVEGTVRENLLLEHDREIDDAELFQVLQDVNLYETIDALPAKLSSRVQAGGRNFSTGQAQRLLLARALVRGREFLFLDEAVSSLDEDNRRHFYQHVVRGERYRGVTMIMVSHDPALVDYCDTAWVMVDRETFDVLPATGRGLPCWPQSPVEAPRGAVPRRALE</sequence>
<evidence type="ECO:0000256" key="7">
    <source>
        <dbReference type="ARBA" id="ARBA00022989"/>
    </source>
</evidence>
<evidence type="ECO:0000259" key="13">
    <source>
        <dbReference type="PROSITE" id="PS50990"/>
    </source>
</evidence>
<evidence type="ECO:0000259" key="12">
    <source>
        <dbReference type="PROSITE" id="PS50929"/>
    </source>
</evidence>
<keyword evidence="15" id="KW-1185">Reference proteome</keyword>
<dbReference type="Gene3D" id="3.90.70.10">
    <property type="entry name" value="Cysteine proteinases"/>
    <property type="match status" value="1"/>
</dbReference>
<gene>
    <name evidence="14" type="ORF">J5A65_01385</name>
</gene>
<keyword evidence="2 10" id="KW-0812">Transmembrane</keyword>
<dbReference type="PANTHER" id="PTHR24221:SF654">
    <property type="entry name" value="ATP-BINDING CASSETTE SUB-FAMILY B MEMBER 6"/>
    <property type="match status" value="1"/>
</dbReference>
<keyword evidence="5 14" id="KW-0067">ATP-binding</keyword>
<evidence type="ECO:0000256" key="9">
    <source>
        <dbReference type="ARBA" id="ARBA00043264"/>
    </source>
</evidence>
<dbReference type="GO" id="GO:0005524">
    <property type="term" value="F:ATP binding"/>
    <property type="evidence" value="ECO:0007669"/>
    <property type="project" value="UniProtKB-KW"/>
</dbReference>
<evidence type="ECO:0000313" key="15">
    <source>
        <dbReference type="Proteomes" id="UP000678513"/>
    </source>
</evidence>
<protein>
    <submittedName>
        <fullName evidence="14">ATP-binding cassette domain-containing protein</fullName>
    </submittedName>
</protein>
<dbReference type="Pfam" id="PF03412">
    <property type="entry name" value="Peptidase_C39"/>
    <property type="match status" value="1"/>
</dbReference>
<evidence type="ECO:0000256" key="2">
    <source>
        <dbReference type="ARBA" id="ARBA00022692"/>
    </source>
</evidence>
<dbReference type="EMBL" id="CP072384">
    <property type="protein sequence ID" value="QUC08432.1"/>
    <property type="molecule type" value="Genomic_DNA"/>
</dbReference>
<accession>A0ABX7Y5T1</accession>
<keyword evidence="8 10" id="KW-0472">Membrane</keyword>
<keyword evidence="9" id="KW-0080">Bacteriocin transport</keyword>
<proteinExistence type="predicted"/>
<evidence type="ECO:0000256" key="3">
    <source>
        <dbReference type="ARBA" id="ARBA00022741"/>
    </source>
</evidence>
<dbReference type="InterPro" id="IPR011527">
    <property type="entry name" value="ABC1_TM_dom"/>
</dbReference>
<dbReference type="InterPro" id="IPR005074">
    <property type="entry name" value="Peptidase_C39"/>
</dbReference>
<dbReference type="Gene3D" id="1.20.1560.10">
    <property type="entry name" value="ABC transporter type 1, transmembrane domain"/>
    <property type="match status" value="1"/>
</dbReference>
<organism evidence="14 15">
    <name type="scientific">Arachnia rubra</name>
    <dbReference type="NCBI Taxonomy" id="1547448"/>
    <lineage>
        <taxon>Bacteria</taxon>
        <taxon>Bacillati</taxon>
        <taxon>Actinomycetota</taxon>
        <taxon>Actinomycetes</taxon>
        <taxon>Propionibacteriales</taxon>
        <taxon>Propionibacteriaceae</taxon>
        <taxon>Arachnia</taxon>
    </lineage>
</organism>
<name>A0ABX7Y5T1_9ACTN</name>
<feature type="transmembrane region" description="Helical" evidence="10">
    <location>
        <begin position="192"/>
        <end position="211"/>
    </location>
</feature>
<feature type="domain" description="ABC transmembrane type-1" evidence="12">
    <location>
        <begin position="156"/>
        <end position="436"/>
    </location>
</feature>
<dbReference type="InterPro" id="IPR003593">
    <property type="entry name" value="AAA+_ATPase"/>
</dbReference>
<dbReference type="RefSeq" id="WP_212324334.1">
    <property type="nucleotide sequence ID" value="NZ_AP024463.1"/>
</dbReference>
<feature type="domain" description="Peptidase C39" evidence="13">
    <location>
        <begin position="6"/>
        <end position="130"/>
    </location>
</feature>
<dbReference type="SMART" id="SM00382">
    <property type="entry name" value="AAA"/>
    <property type="match status" value="1"/>
</dbReference>
<feature type="transmembrane region" description="Helical" evidence="10">
    <location>
        <begin position="264"/>
        <end position="287"/>
    </location>
</feature>
<comment type="subcellular location">
    <subcellularLocation>
        <location evidence="1">Cell membrane</location>
        <topology evidence="1">Multi-pass membrane protein</topology>
    </subcellularLocation>
</comment>
<dbReference type="InterPro" id="IPR003439">
    <property type="entry name" value="ABC_transporter-like_ATP-bd"/>
</dbReference>
<dbReference type="PANTHER" id="PTHR24221">
    <property type="entry name" value="ATP-BINDING CASSETTE SUB-FAMILY B"/>
    <property type="match status" value="1"/>
</dbReference>
<keyword evidence="7 10" id="KW-1133">Transmembrane helix</keyword>
<keyword evidence="6" id="KW-0813">Transport</keyword>
<dbReference type="InterPro" id="IPR027417">
    <property type="entry name" value="P-loop_NTPase"/>
</dbReference>
<evidence type="ECO:0000256" key="5">
    <source>
        <dbReference type="ARBA" id="ARBA00022840"/>
    </source>
</evidence>
<dbReference type="Proteomes" id="UP000678513">
    <property type="component" value="Chromosome"/>
</dbReference>
<evidence type="ECO:0000256" key="8">
    <source>
        <dbReference type="ARBA" id="ARBA00023136"/>
    </source>
</evidence>
<feature type="transmembrane region" description="Helical" evidence="10">
    <location>
        <begin position="293"/>
        <end position="312"/>
    </location>
</feature>
<evidence type="ECO:0000256" key="1">
    <source>
        <dbReference type="ARBA" id="ARBA00004651"/>
    </source>
</evidence>
<evidence type="ECO:0000256" key="6">
    <source>
        <dbReference type="ARBA" id="ARBA00022927"/>
    </source>
</evidence>
<dbReference type="InterPro" id="IPR036640">
    <property type="entry name" value="ABC1_TM_sf"/>
</dbReference>
<feature type="transmembrane region" description="Helical" evidence="10">
    <location>
        <begin position="152"/>
        <end position="172"/>
    </location>
</feature>
<dbReference type="SUPFAM" id="SSF90123">
    <property type="entry name" value="ABC transporter transmembrane region"/>
    <property type="match status" value="1"/>
</dbReference>
<dbReference type="Pfam" id="PF00005">
    <property type="entry name" value="ABC_tran"/>
    <property type="match status" value="1"/>
</dbReference>
<dbReference type="SUPFAM" id="SSF52540">
    <property type="entry name" value="P-loop containing nucleoside triphosphate hydrolases"/>
    <property type="match status" value="1"/>
</dbReference>
<dbReference type="PROSITE" id="PS50929">
    <property type="entry name" value="ABC_TM1F"/>
    <property type="match status" value="1"/>
</dbReference>
<evidence type="ECO:0000259" key="11">
    <source>
        <dbReference type="PROSITE" id="PS50893"/>
    </source>
</evidence>
<reference evidence="14 15" key="1">
    <citation type="submission" date="2021-03" db="EMBL/GenBank/DDBJ databases">
        <title>Human Oral Microbial Genomes.</title>
        <authorList>
            <person name="Johnston C.D."/>
            <person name="Chen T."/>
            <person name="Dewhirst F.E."/>
        </authorList>
    </citation>
    <scope>NUCLEOTIDE SEQUENCE [LARGE SCALE GENOMIC DNA]</scope>
    <source>
        <strain evidence="14 15">DSMZ 100122</strain>
    </source>
</reference>
<keyword evidence="4" id="KW-0645">Protease</keyword>
<dbReference type="Gene3D" id="3.40.50.300">
    <property type="entry name" value="P-loop containing nucleotide triphosphate hydrolases"/>
    <property type="match status" value="1"/>
</dbReference>
<dbReference type="InterPro" id="IPR039421">
    <property type="entry name" value="Type_1_exporter"/>
</dbReference>
<dbReference type="PROSITE" id="PS50893">
    <property type="entry name" value="ABC_TRANSPORTER_2"/>
    <property type="match status" value="1"/>
</dbReference>
<keyword evidence="4" id="KW-0788">Thiol protease</keyword>
<keyword evidence="6" id="KW-0653">Protein transport</keyword>
<dbReference type="Pfam" id="PF00664">
    <property type="entry name" value="ABC_membrane"/>
    <property type="match status" value="1"/>
</dbReference>
<feature type="transmembrane region" description="Helical" evidence="10">
    <location>
        <begin position="382"/>
        <end position="401"/>
    </location>
</feature>